<keyword evidence="1" id="KW-0732">Signal</keyword>
<evidence type="ECO:0000313" key="3">
    <source>
        <dbReference type="Proteomes" id="UP000004816"/>
    </source>
</evidence>
<organism evidence="2 3">
    <name type="scientific">Segniliparus rugosus (strain ATCC BAA-974 / DSM 45345 / CCUG 50838 / CIP 108380 / JCM 13579 / CDC 945)</name>
    <dbReference type="NCBI Taxonomy" id="679197"/>
    <lineage>
        <taxon>Bacteria</taxon>
        <taxon>Bacillati</taxon>
        <taxon>Actinomycetota</taxon>
        <taxon>Actinomycetes</taxon>
        <taxon>Mycobacteriales</taxon>
        <taxon>Segniliparaceae</taxon>
        <taxon>Segniliparus</taxon>
    </lineage>
</organism>
<comment type="caution">
    <text evidence="2">The sequence shown here is derived from an EMBL/GenBank/DDBJ whole genome shotgun (WGS) entry which is preliminary data.</text>
</comment>
<protein>
    <submittedName>
        <fullName evidence="2">Uncharacterized protein</fullName>
    </submittedName>
</protein>
<dbReference type="STRING" id="679197.HMPREF9336_02975"/>
<dbReference type="HOGENOM" id="CLU_1748376_0_0_11"/>
<feature type="chain" id="PRO_5038563791" evidence="1">
    <location>
        <begin position="20"/>
        <end position="149"/>
    </location>
</feature>
<dbReference type="RefSeq" id="WP_021029978.1">
    <property type="nucleotide sequence ID" value="NZ_KI391953.1"/>
</dbReference>
<evidence type="ECO:0000313" key="2">
    <source>
        <dbReference type="EMBL" id="EFV12172.2"/>
    </source>
</evidence>
<sequence>MSVRAVFAAALAVAALPLAAPTNTASASGDECAEFLRGWNAGQAVTNRRQVVLDRNKAGESEAAHQAALRQISGYFRQEAQIWHDTADRVSTPELRDSIEGVAEEFDAGAEDPTLVDEKLGGDSFWNAMRPLLDAVRDTCPIAYNQITH</sequence>
<feature type="signal peptide" evidence="1">
    <location>
        <begin position="1"/>
        <end position="19"/>
    </location>
</feature>
<evidence type="ECO:0000256" key="1">
    <source>
        <dbReference type="SAM" id="SignalP"/>
    </source>
</evidence>
<dbReference type="EMBL" id="ACZI02000001">
    <property type="protein sequence ID" value="EFV12172.2"/>
    <property type="molecule type" value="Genomic_DNA"/>
</dbReference>
<reference evidence="2 3" key="1">
    <citation type="journal article" date="2011" name="Stand. Genomic Sci.">
        <title>High quality draft genome sequence of Segniliparus rugosus CDC 945(T)= (ATCC BAA-974(T)).</title>
        <authorList>
            <person name="Earl A.M."/>
            <person name="Desjardins C.A."/>
            <person name="Fitzgerald M.G."/>
            <person name="Arachchi H.M."/>
            <person name="Zeng Q."/>
            <person name="Mehta T."/>
            <person name="Griggs A."/>
            <person name="Birren B.W."/>
            <person name="Toney N.C."/>
            <person name="Carr J."/>
            <person name="Posey J."/>
            <person name="Butler W.R."/>
        </authorList>
    </citation>
    <scope>NUCLEOTIDE SEQUENCE [LARGE SCALE GENOMIC DNA]</scope>
    <source>
        <strain evidence="3">ATCC BAA-974 / DSM 45345 / CCUG 50838 / CIP 108380 / JCM 13579 / CDC 945</strain>
    </source>
</reference>
<name>E5XU03_SEGRC</name>
<accession>E5XU03</accession>
<proteinExistence type="predicted"/>
<gene>
    <name evidence="2" type="ORF">HMPREF9336_02975</name>
</gene>
<dbReference type="Proteomes" id="UP000004816">
    <property type="component" value="Unassembled WGS sequence"/>
</dbReference>
<keyword evidence="3" id="KW-1185">Reference proteome</keyword>
<dbReference type="AlphaFoldDB" id="E5XU03"/>